<name>A1VKV7_POLNA</name>
<evidence type="ECO:0000313" key="2">
    <source>
        <dbReference type="Proteomes" id="UP000000644"/>
    </source>
</evidence>
<evidence type="ECO:0000313" key="1">
    <source>
        <dbReference type="EMBL" id="ABM36285.1"/>
    </source>
</evidence>
<keyword evidence="2" id="KW-1185">Reference proteome</keyword>
<dbReference type="KEGG" id="pna:Pnap_0968"/>
<dbReference type="STRING" id="365044.Pnap_0968"/>
<reference evidence="2" key="1">
    <citation type="journal article" date="2009" name="Environ. Microbiol.">
        <title>The genome of Polaromonas naphthalenivorans strain CJ2, isolated from coal tar-contaminated sediment, reveals physiological and metabolic versatility and evolution through extensive horizontal gene transfer.</title>
        <authorList>
            <person name="Yagi J.M."/>
            <person name="Sims D."/>
            <person name="Brettin T."/>
            <person name="Bruce D."/>
            <person name="Madsen E.L."/>
        </authorList>
    </citation>
    <scope>NUCLEOTIDE SEQUENCE [LARGE SCALE GENOMIC DNA]</scope>
    <source>
        <strain evidence="2">CJ2</strain>
    </source>
</reference>
<gene>
    <name evidence="1" type="ordered locus">Pnap_0968</name>
</gene>
<dbReference type="AlphaFoldDB" id="A1VKV7"/>
<proteinExistence type="predicted"/>
<dbReference type="EMBL" id="CP000529">
    <property type="protein sequence ID" value="ABM36285.1"/>
    <property type="molecule type" value="Genomic_DNA"/>
</dbReference>
<accession>A1VKV7</accession>
<dbReference type="HOGENOM" id="CLU_2168654_0_0_4"/>
<protein>
    <submittedName>
        <fullName evidence="1">Uncharacterized protein</fullName>
    </submittedName>
</protein>
<organism evidence="1 2">
    <name type="scientific">Polaromonas naphthalenivorans (strain CJ2)</name>
    <dbReference type="NCBI Taxonomy" id="365044"/>
    <lineage>
        <taxon>Bacteria</taxon>
        <taxon>Pseudomonadati</taxon>
        <taxon>Pseudomonadota</taxon>
        <taxon>Betaproteobacteria</taxon>
        <taxon>Burkholderiales</taxon>
        <taxon>Comamonadaceae</taxon>
        <taxon>Polaromonas</taxon>
    </lineage>
</organism>
<dbReference type="Proteomes" id="UP000000644">
    <property type="component" value="Chromosome"/>
</dbReference>
<sequence length="110" mass="11970">MVFFSTGKNFSTAFHYCVALFEARCYIWVRIFDSRRGGVVAPGGFSFGRMATGQPPYPCRKSRKTRKTEFLIPAAHCVLPACCAAINASTWPASQTVVPAASLNGLGNLF</sequence>